<feature type="transmembrane region" description="Helical" evidence="12">
    <location>
        <begin position="46"/>
        <end position="68"/>
    </location>
</feature>
<keyword evidence="8" id="KW-0677">Repeat</keyword>
<comment type="similarity">
    <text evidence="3 12">Belongs to the SWEET sugar transporter family.</text>
</comment>
<keyword evidence="5" id="KW-1003">Cell membrane</keyword>
<keyword evidence="6 12" id="KW-0762">Sugar transport</keyword>
<dbReference type="FunFam" id="1.20.1280.290:FF:000004">
    <property type="entry name" value="Sugar transporter SWEET"/>
    <property type="match status" value="1"/>
</dbReference>
<dbReference type="AlphaFoldDB" id="A0A0M3QWF3"/>
<dbReference type="Gene3D" id="1.20.1280.290">
    <property type="match status" value="2"/>
</dbReference>
<dbReference type="OMA" id="VEFRFGM"/>
<evidence type="ECO:0000256" key="12">
    <source>
        <dbReference type="RuleBase" id="RU910715"/>
    </source>
</evidence>
<evidence type="ECO:0000256" key="9">
    <source>
        <dbReference type="ARBA" id="ARBA00022989"/>
    </source>
</evidence>
<evidence type="ECO:0000256" key="8">
    <source>
        <dbReference type="ARBA" id="ARBA00022737"/>
    </source>
</evidence>
<evidence type="ECO:0000256" key="11">
    <source>
        <dbReference type="ARBA" id="ARBA00023136"/>
    </source>
</evidence>
<evidence type="ECO:0000256" key="6">
    <source>
        <dbReference type="ARBA" id="ARBA00022597"/>
    </source>
</evidence>
<evidence type="ECO:0000256" key="3">
    <source>
        <dbReference type="ARBA" id="ARBA00007809"/>
    </source>
</evidence>
<reference evidence="13 14" key="1">
    <citation type="submission" date="2015-08" db="EMBL/GenBank/DDBJ databases">
        <title>Ancestral chromatin configuration constrains chromatin evolution on differentiating sex chromosomes in Drosophila.</title>
        <authorList>
            <person name="Zhou Q."/>
            <person name="Bachtrog D."/>
        </authorList>
    </citation>
    <scope>NUCLEOTIDE SEQUENCE [LARGE SCALE GENOMIC DNA]</scope>
    <source>
        <tissue evidence="13">Whole larvae</tissue>
    </source>
</reference>
<keyword evidence="4 12" id="KW-0813">Transport</keyword>
<dbReference type="PANTHER" id="PTHR10791:SF5">
    <property type="entry name" value="SUGAR TRANSPORTER SWEET"/>
    <property type="match status" value="1"/>
</dbReference>
<keyword evidence="7 12" id="KW-0812">Transmembrane</keyword>
<keyword evidence="14" id="KW-1185">Reference proteome</keyword>
<evidence type="ECO:0000313" key="14">
    <source>
        <dbReference type="Proteomes" id="UP000494163"/>
    </source>
</evidence>
<dbReference type="GO" id="GO:0000139">
    <property type="term" value="C:Golgi membrane"/>
    <property type="evidence" value="ECO:0007669"/>
    <property type="project" value="UniProtKB-SubCell"/>
</dbReference>
<evidence type="ECO:0000313" key="13">
    <source>
        <dbReference type="EMBL" id="ALC44049.1"/>
    </source>
</evidence>
<dbReference type="InterPro" id="IPR004316">
    <property type="entry name" value="SWEET_rpt"/>
</dbReference>
<organism evidence="13 14">
    <name type="scientific">Drosophila busckii</name>
    <name type="common">Fruit fly</name>
    <dbReference type="NCBI Taxonomy" id="30019"/>
    <lineage>
        <taxon>Eukaryota</taxon>
        <taxon>Metazoa</taxon>
        <taxon>Ecdysozoa</taxon>
        <taxon>Arthropoda</taxon>
        <taxon>Hexapoda</taxon>
        <taxon>Insecta</taxon>
        <taxon>Pterygota</taxon>
        <taxon>Neoptera</taxon>
        <taxon>Endopterygota</taxon>
        <taxon>Diptera</taxon>
        <taxon>Brachycera</taxon>
        <taxon>Muscomorpha</taxon>
        <taxon>Ephydroidea</taxon>
        <taxon>Drosophilidae</taxon>
        <taxon>Drosophila</taxon>
    </lineage>
</organism>
<feature type="transmembrane region" description="Helical" evidence="12">
    <location>
        <begin position="196"/>
        <end position="215"/>
    </location>
</feature>
<accession>A0A0M3QWF3</accession>
<evidence type="ECO:0000256" key="5">
    <source>
        <dbReference type="ARBA" id="ARBA00022475"/>
    </source>
</evidence>
<dbReference type="GO" id="GO:0051119">
    <property type="term" value="F:sugar transmembrane transporter activity"/>
    <property type="evidence" value="ECO:0007669"/>
    <property type="project" value="InterPro"/>
</dbReference>
<proteinExistence type="inferred from homology"/>
<feature type="transmembrane region" description="Helical" evidence="12">
    <location>
        <begin position="107"/>
        <end position="123"/>
    </location>
</feature>
<dbReference type="PANTHER" id="PTHR10791">
    <property type="entry name" value="RAG1-ACTIVATING PROTEIN 1"/>
    <property type="match status" value="1"/>
</dbReference>
<dbReference type="EMBL" id="CP012525">
    <property type="protein sequence ID" value="ALC44049.1"/>
    <property type="molecule type" value="Genomic_DNA"/>
</dbReference>
<name>A0A0M3QWF3_DROBS</name>
<dbReference type="Pfam" id="PF03083">
    <property type="entry name" value="MtN3_slv"/>
    <property type="match status" value="2"/>
</dbReference>
<evidence type="ECO:0000256" key="10">
    <source>
        <dbReference type="ARBA" id="ARBA00023034"/>
    </source>
</evidence>
<evidence type="ECO:0000256" key="4">
    <source>
        <dbReference type="ARBA" id="ARBA00022448"/>
    </source>
</evidence>
<dbReference type="InterPro" id="IPR047664">
    <property type="entry name" value="SWEET"/>
</dbReference>
<evidence type="ECO:0000256" key="1">
    <source>
        <dbReference type="ARBA" id="ARBA00004651"/>
    </source>
</evidence>
<evidence type="ECO:0000256" key="2">
    <source>
        <dbReference type="ARBA" id="ARBA00004653"/>
    </source>
</evidence>
<dbReference type="Proteomes" id="UP000494163">
    <property type="component" value="Chromosome 3L"/>
</dbReference>
<keyword evidence="11 12" id="KW-0472">Membrane</keyword>
<keyword evidence="10" id="KW-0333">Golgi apparatus</keyword>
<feature type="transmembrane region" description="Helical" evidence="12">
    <location>
        <begin position="14"/>
        <end position="34"/>
    </location>
</feature>
<feature type="transmembrane region" description="Helical" evidence="12">
    <location>
        <begin position="164"/>
        <end position="184"/>
    </location>
</feature>
<dbReference type="OrthoDB" id="409725at2759"/>
<keyword evidence="9 12" id="KW-1133">Transmembrane helix</keyword>
<evidence type="ECO:0000256" key="7">
    <source>
        <dbReference type="ARBA" id="ARBA00022692"/>
    </source>
</evidence>
<comment type="function">
    <text evidence="12">Mediates sugar transport across membranes.</text>
</comment>
<feature type="transmembrane region" description="Helical" evidence="12">
    <location>
        <begin position="129"/>
        <end position="152"/>
    </location>
</feature>
<sequence length="235" mass="25730">MDALSDLLEPYSDAIGKVAGTITTLQFLSGAALINDIRKKGCSDVYPVGPFLGGIVLCVLSIKLGMIMGDQTMLKVNVIGFAISSIYMVGFYYYASSENKTKLWSKIGYVTLFLLACIAYANFEDPAQIEFRLGMLITSILIWLVGSPLLAIPKIIEKKCTEGMPFPIIFAGQLVSTAWMLYAISIRNNVMVFQNLFLWILGAVQLSMFALYPNTPAPKSPAAKKAGKKDSKKDK</sequence>
<feature type="transmembrane region" description="Helical" evidence="12">
    <location>
        <begin position="74"/>
        <end position="95"/>
    </location>
</feature>
<dbReference type="GO" id="GO:0005886">
    <property type="term" value="C:plasma membrane"/>
    <property type="evidence" value="ECO:0007669"/>
    <property type="project" value="UniProtKB-SubCell"/>
</dbReference>
<comment type="subcellular location">
    <subcellularLocation>
        <location evidence="1 12">Cell membrane</location>
        <topology evidence="1 12">Multi-pass membrane protein</topology>
    </subcellularLocation>
    <subcellularLocation>
        <location evidence="2">Golgi apparatus membrane</location>
        <topology evidence="2">Multi-pass membrane protein</topology>
    </subcellularLocation>
</comment>
<protein>
    <recommendedName>
        <fullName evidence="12">Sugar transporter SWEET</fullName>
    </recommendedName>
</protein>
<gene>
    <name evidence="13" type="ORF">Dbus_chr3Lg1215</name>
</gene>